<evidence type="ECO:0000259" key="9">
    <source>
        <dbReference type="PROSITE" id="PS51886"/>
    </source>
</evidence>
<dbReference type="InterPro" id="IPR036600">
    <property type="entry name" value="PAH_sf"/>
</dbReference>
<comment type="subcellular location">
    <subcellularLocation>
        <location evidence="1 5">Nucleus</location>
    </subcellularLocation>
</comment>
<dbReference type="InterPro" id="IPR006571">
    <property type="entry name" value="TLDc_dom"/>
</dbReference>
<protein>
    <recommendedName>
        <fullName evidence="12">GON-4-like protein</fullName>
    </recommendedName>
</protein>
<dbReference type="Gene3D" id="2.60.40.10">
    <property type="entry name" value="Immunoglobulins"/>
    <property type="match status" value="3"/>
</dbReference>
<dbReference type="SMART" id="SM00408">
    <property type="entry name" value="IGc2"/>
    <property type="match status" value="3"/>
</dbReference>
<feature type="compositionally biased region" description="Polar residues" evidence="6">
    <location>
        <begin position="807"/>
        <end position="817"/>
    </location>
</feature>
<feature type="domain" description="Ig-like" evidence="8">
    <location>
        <begin position="1778"/>
        <end position="1865"/>
    </location>
</feature>
<dbReference type="SUPFAM" id="SSF48726">
    <property type="entry name" value="Immunoglobulin"/>
    <property type="match status" value="3"/>
</dbReference>
<name>A0ABN8P383_9CNID</name>
<feature type="compositionally biased region" description="Polar residues" evidence="6">
    <location>
        <begin position="838"/>
        <end position="855"/>
    </location>
</feature>
<evidence type="ECO:0000313" key="11">
    <source>
        <dbReference type="Proteomes" id="UP001159405"/>
    </source>
</evidence>
<keyword evidence="2" id="KW-0805">Transcription regulation</keyword>
<dbReference type="Pfam" id="PF07534">
    <property type="entry name" value="TLD"/>
    <property type="match status" value="1"/>
</dbReference>
<feature type="compositionally biased region" description="Basic and acidic residues" evidence="6">
    <location>
        <begin position="1126"/>
        <end position="1140"/>
    </location>
</feature>
<dbReference type="InterPro" id="IPR003822">
    <property type="entry name" value="PAH"/>
</dbReference>
<comment type="caution">
    <text evidence="10">The sequence shown here is derived from an EMBL/GenBank/DDBJ whole genome shotgun (WGS) entry which is preliminary data.</text>
</comment>
<feature type="compositionally biased region" description="Acidic residues" evidence="6">
    <location>
        <begin position="1274"/>
        <end position="1300"/>
    </location>
</feature>
<dbReference type="InterPro" id="IPR036179">
    <property type="entry name" value="Ig-like_dom_sf"/>
</dbReference>
<evidence type="ECO:0000256" key="1">
    <source>
        <dbReference type="ARBA" id="ARBA00004123"/>
    </source>
</evidence>
<dbReference type="SMART" id="SM00409">
    <property type="entry name" value="IG"/>
    <property type="match status" value="3"/>
</dbReference>
<feature type="compositionally biased region" description="Polar residues" evidence="6">
    <location>
        <begin position="221"/>
        <end position="235"/>
    </location>
</feature>
<accession>A0ABN8P383</accession>
<evidence type="ECO:0000256" key="4">
    <source>
        <dbReference type="ARBA" id="ARBA00023242"/>
    </source>
</evidence>
<evidence type="ECO:0000256" key="3">
    <source>
        <dbReference type="ARBA" id="ARBA00023163"/>
    </source>
</evidence>
<feature type="compositionally biased region" description="Basic and acidic residues" evidence="6">
    <location>
        <begin position="1261"/>
        <end position="1273"/>
    </location>
</feature>
<dbReference type="PROSITE" id="PS50835">
    <property type="entry name" value="IG_LIKE"/>
    <property type="match status" value="3"/>
</dbReference>
<feature type="region of interest" description="Disordered" evidence="6">
    <location>
        <begin position="508"/>
        <end position="545"/>
    </location>
</feature>
<feature type="compositionally biased region" description="Acidic residues" evidence="6">
    <location>
        <begin position="173"/>
        <end position="191"/>
    </location>
</feature>
<feature type="compositionally biased region" description="Polar residues" evidence="6">
    <location>
        <begin position="1233"/>
        <end position="1246"/>
    </location>
</feature>
<reference evidence="10 11" key="1">
    <citation type="submission" date="2022-05" db="EMBL/GenBank/DDBJ databases">
        <authorList>
            <consortium name="Genoscope - CEA"/>
            <person name="William W."/>
        </authorList>
    </citation>
    <scope>NUCLEOTIDE SEQUENCE [LARGE SCALE GENOMIC DNA]</scope>
</reference>
<dbReference type="EMBL" id="CALNXK010000050">
    <property type="protein sequence ID" value="CAH3131701.1"/>
    <property type="molecule type" value="Genomic_DNA"/>
</dbReference>
<dbReference type="SUPFAM" id="SSF47762">
    <property type="entry name" value="PAH2 domain"/>
    <property type="match status" value="2"/>
</dbReference>
<feature type="compositionally biased region" description="Acidic residues" evidence="6">
    <location>
        <begin position="1426"/>
        <end position="1448"/>
    </location>
</feature>
<evidence type="ECO:0000256" key="6">
    <source>
        <dbReference type="SAM" id="MobiDB-lite"/>
    </source>
</evidence>
<feature type="region of interest" description="Disordered" evidence="6">
    <location>
        <begin position="1"/>
        <end position="56"/>
    </location>
</feature>
<feature type="compositionally biased region" description="Polar residues" evidence="6">
    <location>
        <begin position="770"/>
        <end position="786"/>
    </location>
</feature>
<dbReference type="SUPFAM" id="SSF46689">
    <property type="entry name" value="Homeodomain-like"/>
    <property type="match status" value="1"/>
</dbReference>
<dbReference type="InterPro" id="IPR013098">
    <property type="entry name" value="Ig_I-set"/>
</dbReference>
<dbReference type="PANTHER" id="PTHR16088">
    <property type="entry name" value="YY1 ASSOCIATED PROTEIN-RELATED"/>
    <property type="match status" value="1"/>
</dbReference>
<dbReference type="Pfam" id="PF13921">
    <property type="entry name" value="Myb_DNA-bind_6"/>
    <property type="match status" value="1"/>
</dbReference>
<dbReference type="Gene3D" id="1.10.10.60">
    <property type="entry name" value="Homeodomain-like"/>
    <property type="match status" value="1"/>
</dbReference>
<dbReference type="SMART" id="SM00584">
    <property type="entry name" value="TLDc"/>
    <property type="match status" value="1"/>
</dbReference>
<evidence type="ECO:0000256" key="2">
    <source>
        <dbReference type="ARBA" id="ARBA00023015"/>
    </source>
</evidence>
<dbReference type="InterPro" id="IPR003598">
    <property type="entry name" value="Ig_sub2"/>
</dbReference>
<evidence type="ECO:0000313" key="10">
    <source>
        <dbReference type="EMBL" id="CAH3131701.1"/>
    </source>
</evidence>
<evidence type="ECO:0000259" key="8">
    <source>
        <dbReference type="PROSITE" id="PS50835"/>
    </source>
</evidence>
<dbReference type="Pfam" id="PF21227">
    <property type="entry name" value="Myb_DNA-binding_7"/>
    <property type="match status" value="1"/>
</dbReference>
<dbReference type="SMART" id="SM00717">
    <property type="entry name" value="SANT"/>
    <property type="match status" value="2"/>
</dbReference>
<feature type="compositionally biased region" description="Low complexity" evidence="6">
    <location>
        <begin position="1167"/>
        <end position="1181"/>
    </location>
</feature>
<feature type="compositionally biased region" description="Basic residues" evidence="6">
    <location>
        <begin position="1"/>
        <end position="14"/>
    </location>
</feature>
<feature type="region of interest" description="Disordered" evidence="6">
    <location>
        <begin position="1098"/>
        <end position="1312"/>
    </location>
</feature>
<dbReference type="PANTHER" id="PTHR16088:SF3">
    <property type="entry name" value="GON-4-LIKE PROTEIN"/>
    <property type="match status" value="1"/>
</dbReference>
<dbReference type="InterPro" id="IPR008160">
    <property type="entry name" value="Collagen"/>
</dbReference>
<dbReference type="InterPro" id="IPR009057">
    <property type="entry name" value="Homeodomain-like_sf"/>
</dbReference>
<evidence type="ECO:0000259" key="7">
    <source>
        <dbReference type="PROSITE" id="PS50090"/>
    </source>
</evidence>
<feature type="compositionally biased region" description="Basic and acidic residues" evidence="6">
    <location>
        <begin position="15"/>
        <end position="32"/>
    </location>
</feature>
<feature type="region of interest" description="Disordered" evidence="6">
    <location>
        <begin position="126"/>
        <end position="235"/>
    </location>
</feature>
<dbReference type="InterPro" id="IPR003599">
    <property type="entry name" value="Ig_sub"/>
</dbReference>
<gene>
    <name evidence="10" type="ORF">PLOB_00036233</name>
</gene>
<feature type="domain" description="TLDc" evidence="9">
    <location>
        <begin position="1964"/>
        <end position="2143"/>
    </location>
</feature>
<feature type="compositionally biased region" description="Polar residues" evidence="6">
    <location>
        <begin position="864"/>
        <end position="873"/>
    </location>
</feature>
<evidence type="ECO:0000256" key="5">
    <source>
        <dbReference type="PROSITE-ProRule" id="PRU00810"/>
    </source>
</evidence>
<dbReference type="InterPro" id="IPR052435">
    <property type="entry name" value="YY1-Transcr_Regul"/>
</dbReference>
<dbReference type="Proteomes" id="UP001159405">
    <property type="component" value="Unassembled WGS sequence"/>
</dbReference>
<dbReference type="PROSITE" id="PS50090">
    <property type="entry name" value="MYB_LIKE"/>
    <property type="match status" value="1"/>
</dbReference>
<feature type="domain" description="Myb-like" evidence="7">
    <location>
        <begin position="1362"/>
        <end position="1407"/>
    </location>
</feature>
<feature type="domain" description="Ig-like" evidence="8">
    <location>
        <begin position="1690"/>
        <end position="1775"/>
    </location>
</feature>
<keyword evidence="11" id="KW-1185">Reference proteome</keyword>
<dbReference type="PROSITE" id="PS51477">
    <property type="entry name" value="PAH"/>
    <property type="match status" value="1"/>
</dbReference>
<evidence type="ECO:0008006" key="12">
    <source>
        <dbReference type="Google" id="ProtNLM"/>
    </source>
</evidence>
<sequence>MPKATNGKKRKRDKKKDEERNAKKAKSNDDGGVKQSDVELEGEGYGSEKPCEKESEIDDIDEILEENAARNNLTAINVRSILHHVVTDKRVLAMVKSAAAEADDEQGDDTAGVDQDVGLDFAPKMTRAKSKQTNQGDPIAALASQSPIKDLKAKQTSKNKKIHFTELELPESSSDEEYNPDDEDASDDDTESFLSFSSDLASPAHMPGTPESHKTEITESGEPTESTKSPTVTRSCSKRLLQEPFKVPYPVTLTAPAPFELEEITVVEEGDLIAKRTRSQLPLQDVSIESIEATFQPPDFTADMYDSIPVDDMDFEDIEWQKWLQGLVNSDEVCGEDDQEDTEYNFMAEDQKEEKEEYRNDRAVRIPQKEVNELFEELLKDFDDNEDGYCVTEEGEPVGYLEMLSSGTSGQDNVQLFSQQQLDRLNVQLQQHTQLLTQIYLMSREDDSLSKEAKLTRDYVTELKGFQDRACNAQLIRGLGDGKVHTSAFSFPGLEDAVEIVNSTFVPKRRTPSPRKCATPKKDNKSPAKTTRRSRRVEEELLPSPSDTNVQLMAANTNVFRFVELLPLHNLLPRTGDTPKQLNGLRVKFSDAEDNLLAMGMKQLGKKWELIQEHLLPVKSPKQLQIRCKNLLSARAPENVVKYYRRYKEIWIEPTRVQVSTEHRIRRQRSRQSLEPEWMKNYKKREKERRESQEKAKTKVVKQKIEGTAYGRPIAPKFSAGACAVALPTGSGSAGNAGTVTWVAITTSTSPWKAVAPPKPVEVVREVDNSDTVTNVRSSPVSNTMTTREDNSPPSLASAPEPDLDTNVDSNHSSVNDETVAPMDETSDSEPIVPPSEADSNSSNAATKETNSEQENASKEATEKTSSANTSNKPVPVSKPKASRDKNGGGVACGRVTSKSHVTGSESGGAGSGTSRKAALNSQVGMAGNYILEPDPKFRNRAQAFAEHFIAKVKKQLTDDPETYEEFLRTLAMSSQEQCSPVELYRRVEVVLADYPDLVEGFVGFLEPHQAVEAGVFMANLEFVRARTFLRKLEVHFQRTPSQFRKIINAFHSWNKKAVKDPLELRQTLVPMLKGQTHLIEELNSFFEDTKPPVCSDDDFEEFEFGSGSEPEVDDFEEVEIPCFVEPKKMKGRPPKETQKNKARKNKKPSGIAKGSKQQGNASKPAGNKTKTKTNLTKGGKQYTLLGGSLGKNEEGNLKHPPSIPTNGEVTGEESGLDDQRNEVHLQEGPLSSAATSLQSETSNDSYHGEELNPASGDTLSPEHEEREVRNYESEEQGDDGNSDVEHDGYEEDEDDDFLDGEPAVYNNDFTSGDLDCDVVGDVRSDAAASDCGSGDVDMASSGVVPAKNLQRSEDGQVVLLWTREDDRTILQTCQQLGAKSETFQHIANSLKNKTAAEVQKRFMDLLNLFKASSGDGTRKSTNEDSCSEDEAEDEEDSETIGESDEPQEPGHDLFGGVTTTAVENFCASPPPQTRPIVDGVITKGVDILFSFQRGVRNLVFSLRIKPGFLRVEFELNEQRKRIYALENTEETEPSDAPNRNAGALTREMFFVESKYFKLTRNRRVADAMKNTTGARNTVDMETVLKISKLFSELKPQLCHSNGVTCPPGPPGLPGPKGDKGSRGRRGQKGRTGNRGDQGIVGSPGMSGKQGIMGPVGPKGDVGLKGQKGDIGPAGMPGAKGESGESISAPVIAVSPKTLTVNEGGSASFQCSVSGNPKPAINWSKRNSLSQISKSLAAEGKLLLMNVRGSDSGTYNCSAVNILGQAQALVQLIVNVHPRVSLHPGPHHAIEGSSYTLPSCHVTGYPAPVVSWRKSSGLLPQGRVKYNNSALQILHLRKGDSDFYFCAATNLLGRVEKNTLLVVVSPPRFTVKPPAKVIALVGGTLKLNCSATGDPRPVIRWKKQGGQLPFGRSQQINGDLVIRDISRSDRGNYICMATNAGVFKAETGTYTEVKERVSSSTILSSLDSKYLIKLNSYLDPVLQSPGRSRFVRCWHAKTDGWATSTFHSNCDGKGPTVTIVQVGSYIFGGYTDKSWGGSCRYVYSSKSFLFSLYNINGYAPVNIKSSSYSKAIYTCSDRGPSFGGGHDLHIHNNAASNRNSYTNCGYSYLLPPGYSASYSSCRFYAGGSSYQFTPTDVEVFYETIT</sequence>
<dbReference type="PROSITE" id="PS51886">
    <property type="entry name" value="TLDC"/>
    <property type="match status" value="1"/>
</dbReference>
<keyword evidence="3" id="KW-0804">Transcription</keyword>
<dbReference type="InterPro" id="IPR001005">
    <property type="entry name" value="SANT/Myb"/>
</dbReference>
<dbReference type="Pfam" id="PF07679">
    <property type="entry name" value="I-set"/>
    <property type="match status" value="1"/>
</dbReference>
<proteinExistence type="predicted"/>
<feature type="region of interest" description="Disordered" evidence="6">
    <location>
        <begin position="766"/>
        <end position="917"/>
    </location>
</feature>
<dbReference type="Pfam" id="PF13927">
    <property type="entry name" value="Ig_3"/>
    <property type="match status" value="2"/>
</dbReference>
<dbReference type="Gene3D" id="1.20.1160.11">
    <property type="entry name" value="Paired amphipathic helix"/>
    <property type="match status" value="1"/>
</dbReference>
<dbReference type="InterPro" id="IPR013783">
    <property type="entry name" value="Ig-like_fold"/>
</dbReference>
<dbReference type="InterPro" id="IPR007110">
    <property type="entry name" value="Ig-like_dom"/>
</dbReference>
<feature type="region of interest" description="Disordered" evidence="6">
    <location>
        <begin position="1414"/>
        <end position="1456"/>
    </location>
</feature>
<keyword evidence="4 5" id="KW-0539">Nucleus</keyword>
<organism evidence="10 11">
    <name type="scientific">Porites lobata</name>
    <dbReference type="NCBI Taxonomy" id="104759"/>
    <lineage>
        <taxon>Eukaryota</taxon>
        <taxon>Metazoa</taxon>
        <taxon>Cnidaria</taxon>
        <taxon>Anthozoa</taxon>
        <taxon>Hexacorallia</taxon>
        <taxon>Scleractinia</taxon>
        <taxon>Fungiina</taxon>
        <taxon>Poritidae</taxon>
        <taxon>Porites</taxon>
    </lineage>
</organism>
<feature type="domain" description="Ig-like" evidence="8">
    <location>
        <begin position="1867"/>
        <end position="1951"/>
    </location>
</feature>
<feature type="region of interest" description="Disordered" evidence="6">
    <location>
        <begin position="1602"/>
        <end position="1649"/>
    </location>
</feature>
<feature type="compositionally biased region" description="Acidic residues" evidence="6">
    <location>
        <begin position="1111"/>
        <end position="1120"/>
    </location>
</feature>
<dbReference type="Pfam" id="PF02671">
    <property type="entry name" value="PAH"/>
    <property type="match status" value="1"/>
</dbReference>
<dbReference type="Pfam" id="PF01391">
    <property type="entry name" value="Collagen"/>
    <property type="match status" value="1"/>
</dbReference>